<evidence type="ECO:0000256" key="4">
    <source>
        <dbReference type="SAM" id="SignalP"/>
    </source>
</evidence>
<dbReference type="InterPro" id="IPR012910">
    <property type="entry name" value="Plug_dom"/>
</dbReference>
<dbReference type="InterPro" id="IPR008969">
    <property type="entry name" value="CarboxyPept-like_regulatory"/>
</dbReference>
<dbReference type="InterPro" id="IPR036942">
    <property type="entry name" value="Beta-barrel_TonB_sf"/>
</dbReference>
<name>A0A411EAL8_9FLAO</name>
<dbReference type="SUPFAM" id="SSF49464">
    <property type="entry name" value="Carboxypeptidase regulatory domain-like"/>
    <property type="match status" value="1"/>
</dbReference>
<feature type="signal peptide" evidence="4">
    <location>
        <begin position="1"/>
        <end position="22"/>
    </location>
</feature>
<dbReference type="Proteomes" id="UP000290889">
    <property type="component" value="Chromosome"/>
</dbReference>
<gene>
    <name evidence="6" type="ORF">EQY75_09625</name>
</gene>
<keyword evidence="7" id="KW-1185">Reference proteome</keyword>
<evidence type="ECO:0000313" key="6">
    <source>
        <dbReference type="EMBL" id="QBA64762.1"/>
    </source>
</evidence>
<reference evidence="6 7" key="1">
    <citation type="submission" date="2019-01" db="EMBL/GenBank/DDBJ databases">
        <title>Muriicola soli sp. nov., isolated from soil.</title>
        <authorList>
            <person name="Kang H.J."/>
            <person name="Kim S.B."/>
        </authorList>
    </citation>
    <scope>NUCLEOTIDE SEQUENCE [LARGE SCALE GENOMIC DNA]</scope>
    <source>
        <strain evidence="6 7">MMS17-SY002</strain>
    </source>
</reference>
<dbReference type="GO" id="GO:0009279">
    <property type="term" value="C:cell outer membrane"/>
    <property type="evidence" value="ECO:0007669"/>
    <property type="project" value="UniProtKB-SubCell"/>
</dbReference>
<dbReference type="RefSeq" id="WP_129605384.1">
    <property type="nucleotide sequence ID" value="NZ_CP035544.1"/>
</dbReference>
<dbReference type="Gene3D" id="2.60.40.1120">
    <property type="entry name" value="Carboxypeptidase-like, regulatory domain"/>
    <property type="match status" value="1"/>
</dbReference>
<keyword evidence="4" id="KW-0732">Signal</keyword>
<keyword evidence="2" id="KW-0472">Membrane</keyword>
<comment type="subcellular location">
    <subcellularLocation>
        <location evidence="1">Cell outer membrane</location>
    </subcellularLocation>
</comment>
<evidence type="ECO:0000256" key="2">
    <source>
        <dbReference type="ARBA" id="ARBA00023136"/>
    </source>
</evidence>
<evidence type="ECO:0000256" key="3">
    <source>
        <dbReference type="ARBA" id="ARBA00023237"/>
    </source>
</evidence>
<dbReference type="OrthoDB" id="9803050at2"/>
<dbReference type="KEGG" id="mur:EQY75_09625"/>
<dbReference type="SUPFAM" id="SSF56935">
    <property type="entry name" value="Porins"/>
    <property type="match status" value="1"/>
</dbReference>
<accession>A0A411EAL8</accession>
<dbReference type="Pfam" id="PF07715">
    <property type="entry name" value="Plug"/>
    <property type="match status" value="1"/>
</dbReference>
<evidence type="ECO:0000259" key="5">
    <source>
        <dbReference type="Pfam" id="PF07715"/>
    </source>
</evidence>
<keyword evidence="3" id="KW-0998">Cell outer membrane</keyword>
<proteinExistence type="predicted"/>
<dbReference type="Gene3D" id="2.40.170.20">
    <property type="entry name" value="TonB-dependent receptor, beta-barrel domain"/>
    <property type="match status" value="1"/>
</dbReference>
<feature type="chain" id="PRO_5018982682" evidence="4">
    <location>
        <begin position="23"/>
        <end position="836"/>
    </location>
</feature>
<organism evidence="6 7">
    <name type="scientific">Muriicola soli</name>
    <dbReference type="NCBI Taxonomy" id="2507538"/>
    <lineage>
        <taxon>Bacteria</taxon>
        <taxon>Pseudomonadati</taxon>
        <taxon>Bacteroidota</taxon>
        <taxon>Flavobacteriia</taxon>
        <taxon>Flavobacteriales</taxon>
        <taxon>Flavobacteriaceae</taxon>
        <taxon>Muriicola</taxon>
    </lineage>
</organism>
<dbReference type="AlphaFoldDB" id="A0A411EAL8"/>
<sequence>MRIKKTVFLCLSALWLILQVHAQETTTPVPLEQILMQVTQTSGYRFNYAPATIEDIELAPPGDGLTIKEILRYLTDETGLQFSELPNKFISIRPASLILCGTVTDEATENPLAYATVQSGAEAVITDEKGYFELKIKGGEDQISVRFMGYRSFEGPVGDYKAGECLNIALRSQQLKLAEIVLYDYLIRGIDQLDDGSYSIDFNRFSILPGLIDTDVLQAVQAFPGIHSVNETVSEINIRGGTNDQNLILWDGIKMYQSGHFFGLISMFNPMITQKVSLRTNGTPSSLTDGVSGTISLESEDKLNQDFSGSLSGNFIDVSGFVDTPLGKNSSIQIAARKAINDFVESPTYSEYFSRISQDTEVENNVINVVNSDQSFDFYDTSLRWLWQISDSDQLRLNFIYAKNGLIFNENAEIGNDTETRESSLEQGTLAAGLNYKRRWNDKVDTELQVYNTDYKLQAINANILNNQRFLQENTVSETAARLNTNLSVDDRLQWSLGYMFTETKVTNLDDVDDPVFRRLEGNVLRVHSGFTALAYSSENRASVARIGLRYNYLSKLQRHLVEPRLSFNQRIGHGFNVELLGEFKHQNTSQIVNFQNDFLGIEKRRWQLSNDEDIPVITSKQGSVGLSFNRSGWLIKAAGFYKEVDNITTQSQGFQNQYEFTSAIGSYTASGLDLLLRKQLKNLTTWLSYSQLNADYNFQTLPEQEFPSNYDITHALTLGLTYETNRLRLATGWNWRTGKPTTLPDNQEPVINNTVNFQGTNSTRFSDYMRVDLSALYALCNGPGTRAQIGFSLWNLLNRENTVSRYFRANSMDEANAFSQNSLGFTPNAVFRVDF</sequence>
<keyword evidence="6" id="KW-0675">Receptor</keyword>
<protein>
    <submittedName>
        <fullName evidence="6">TonB-dependent receptor</fullName>
    </submittedName>
</protein>
<evidence type="ECO:0000256" key="1">
    <source>
        <dbReference type="ARBA" id="ARBA00004442"/>
    </source>
</evidence>
<feature type="domain" description="TonB-dependent receptor plug" evidence="5">
    <location>
        <begin position="214"/>
        <end position="288"/>
    </location>
</feature>
<dbReference type="EMBL" id="CP035544">
    <property type="protein sequence ID" value="QBA64762.1"/>
    <property type="molecule type" value="Genomic_DNA"/>
</dbReference>
<evidence type="ECO:0000313" key="7">
    <source>
        <dbReference type="Proteomes" id="UP000290889"/>
    </source>
</evidence>
<dbReference type="Pfam" id="PF13715">
    <property type="entry name" value="CarbopepD_reg_2"/>
    <property type="match status" value="1"/>
</dbReference>